<organism evidence="1 2">
    <name type="scientific">Entomophthora muscae</name>
    <dbReference type="NCBI Taxonomy" id="34485"/>
    <lineage>
        <taxon>Eukaryota</taxon>
        <taxon>Fungi</taxon>
        <taxon>Fungi incertae sedis</taxon>
        <taxon>Zoopagomycota</taxon>
        <taxon>Entomophthoromycotina</taxon>
        <taxon>Entomophthoromycetes</taxon>
        <taxon>Entomophthorales</taxon>
        <taxon>Entomophthoraceae</taxon>
        <taxon>Entomophthora</taxon>
    </lineage>
</organism>
<accession>A0ACC2SBM6</accession>
<reference evidence="1" key="1">
    <citation type="submission" date="2022-04" db="EMBL/GenBank/DDBJ databases">
        <title>Genome of the entomopathogenic fungus Entomophthora muscae.</title>
        <authorList>
            <person name="Elya C."/>
            <person name="Lovett B.R."/>
            <person name="Lee E."/>
            <person name="Macias A.M."/>
            <person name="Hajek A.E."/>
            <person name="De Bivort B.L."/>
            <person name="Kasson M.T."/>
            <person name="De Fine Licht H.H."/>
            <person name="Stajich J.E."/>
        </authorList>
    </citation>
    <scope>NUCLEOTIDE SEQUENCE</scope>
    <source>
        <strain evidence="1">Berkeley</strain>
    </source>
</reference>
<evidence type="ECO:0000313" key="2">
    <source>
        <dbReference type="Proteomes" id="UP001165960"/>
    </source>
</evidence>
<gene>
    <name evidence="1" type="ORF">DSO57_1001596</name>
</gene>
<dbReference type="EMBL" id="QTSX02005683">
    <property type="protein sequence ID" value="KAJ9059526.1"/>
    <property type="molecule type" value="Genomic_DNA"/>
</dbReference>
<protein>
    <submittedName>
        <fullName evidence="1">Uncharacterized protein</fullName>
    </submittedName>
</protein>
<sequence>MLFGKAFGFPAINDSGTECLDAPQTINWNQRRKFDFLPKTLDLNLELLGFTVEDSVPPSLQK</sequence>
<name>A0ACC2SBM6_9FUNG</name>
<dbReference type="Proteomes" id="UP001165960">
    <property type="component" value="Unassembled WGS sequence"/>
</dbReference>
<keyword evidence="2" id="KW-1185">Reference proteome</keyword>
<comment type="caution">
    <text evidence="1">The sequence shown here is derived from an EMBL/GenBank/DDBJ whole genome shotgun (WGS) entry which is preliminary data.</text>
</comment>
<evidence type="ECO:0000313" key="1">
    <source>
        <dbReference type="EMBL" id="KAJ9059526.1"/>
    </source>
</evidence>
<proteinExistence type="predicted"/>